<evidence type="ECO:0000256" key="1">
    <source>
        <dbReference type="ARBA" id="ARBA00023604"/>
    </source>
</evidence>
<dbReference type="PANTHER" id="PTHR34598:SF3">
    <property type="entry name" value="OXIDOREDUCTASE AN1597"/>
    <property type="match status" value="1"/>
</dbReference>
<dbReference type="EMBL" id="PQXL01000087">
    <property type="protein sequence ID" value="THV52152.1"/>
    <property type="molecule type" value="Genomic_DNA"/>
</dbReference>
<organism evidence="2 3">
    <name type="scientific">Botrytis galanthina</name>
    <dbReference type="NCBI Taxonomy" id="278940"/>
    <lineage>
        <taxon>Eukaryota</taxon>
        <taxon>Fungi</taxon>
        <taxon>Dikarya</taxon>
        <taxon>Ascomycota</taxon>
        <taxon>Pezizomycotina</taxon>
        <taxon>Leotiomycetes</taxon>
        <taxon>Helotiales</taxon>
        <taxon>Sclerotiniaceae</taxon>
        <taxon>Botrytis</taxon>
    </lineage>
</organism>
<reference evidence="2 3" key="1">
    <citation type="submission" date="2017-12" db="EMBL/GenBank/DDBJ databases">
        <title>Comparative genomics of Botrytis spp.</title>
        <authorList>
            <person name="Valero-Jimenez C.A."/>
            <person name="Tapia P."/>
            <person name="Veloso J."/>
            <person name="Silva-Moreno E."/>
            <person name="Staats M."/>
            <person name="Valdes J.H."/>
            <person name="Van Kan J.A.L."/>
        </authorList>
    </citation>
    <scope>NUCLEOTIDE SEQUENCE [LARGE SCALE GENOMIC DNA]</scope>
    <source>
        <strain evidence="2 3">MUCL435</strain>
    </source>
</reference>
<dbReference type="AlphaFoldDB" id="A0A4S8R5Q3"/>
<dbReference type="OrthoDB" id="412788at2759"/>
<accession>A0A4S8R5Q3</accession>
<protein>
    <recommendedName>
        <fullName evidence="4">Methyltransferase</fullName>
    </recommendedName>
</protein>
<comment type="caution">
    <text evidence="2">The sequence shown here is derived from an EMBL/GenBank/DDBJ whole genome shotgun (WGS) entry which is preliminary data.</text>
</comment>
<dbReference type="Proteomes" id="UP000308671">
    <property type="component" value="Unassembled WGS sequence"/>
</dbReference>
<comment type="similarity">
    <text evidence="1">Belongs to the asaB hydroxylase/desaturase family.</text>
</comment>
<evidence type="ECO:0008006" key="4">
    <source>
        <dbReference type="Google" id="ProtNLM"/>
    </source>
</evidence>
<dbReference type="PANTHER" id="PTHR34598">
    <property type="entry name" value="BLL6449 PROTEIN"/>
    <property type="match status" value="1"/>
</dbReference>
<proteinExistence type="inferred from homology"/>
<dbReference type="InterPro" id="IPR044053">
    <property type="entry name" value="AsaB-like"/>
</dbReference>
<evidence type="ECO:0000313" key="2">
    <source>
        <dbReference type="EMBL" id="THV52152.1"/>
    </source>
</evidence>
<dbReference type="NCBIfam" id="NF041278">
    <property type="entry name" value="CmcJ_NvfI_EfuI"/>
    <property type="match status" value="1"/>
</dbReference>
<name>A0A4S8R5Q3_9HELO</name>
<evidence type="ECO:0000313" key="3">
    <source>
        <dbReference type="Proteomes" id="UP000308671"/>
    </source>
</evidence>
<sequence length="309" mass="35756">MSSTVIATTTALEDLAVNSPVSTCSFDYLQRTSLYDTEKPYYFSGPLEKEQESTRTNLTYTTHDNIEVRDLREVENQLKLEIHGFQLLSHRSSVDLADPDTDQLQRYLLEVSNFIKNQLNAEVVLCYNYRFRRQTNHTTESTSAAVEAPIGSYKNQDKPVLVPHTDQTREGGPRRVRYHLSEEEAHKYLDGTWRIRILNCWRPLFNPADERPLAMCDYYSVKEVDLKSADRASREYVGEIYYMQYNESQKWYWISHQSPDELLLFVNYDSDPADGPAYIPHSSFLNQAAASDVKPRQSLETALIVITKK</sequence>
<gene>
    <name evidence="2" type="ORF">BGAL_0087g00120</name>
</gene>
<keyword evidence="3" id="KW-1185">Reference proteome</keyword>
<dbReference type="GO" id="GO:0016491">
    <property type="term" value="F:oxidoreductase activity"/>
    <property type="evidence" value="ECO:0007669"/>
    <property type="project" value="InterPro"/>
</dbReference>